<name>A0A1Q4L4B1_BACCE</name>
<dbReference type="Proteomes" id="UP000186535">
    <property type="component" value="Unassembled WGS sequence"/>
</dbReference>
<accession>A0A1Q4L4B1</accession>
<protein>
    <submittedName>
        <fullName evidence="1">Uncharacterized protein</fullName>
    </submittedName>
</protein>
<gene>
    <name evidence="1" type="ORF">BJR07_29155</name>
</gene>
<dbReference type="EMBL" id="MPON01000025">
    <property type="protein sequence ID" value="OKA32004.1"/>
    <property type="molecule type" value="Genomic_DNA"/>
</dbReference>
<comment type="caution">
    <text evidence="1">The sequence shown here is derived from an EMBL/GenBank/DDBJ whole genome shotgun (WGS) entry which is preliminary data.</text>
</comment>
<organism evidence="1 2">
    <name type="scientific">Bacillus cereus</name>
    <dbReference type="NCBI Taxonomy" id="1396"/>
    <lineage>
        <taxon>Bacteria</taxon>
        <taxon>Bacillati</taxon>
        <taxon>Bacillota</taxon>
        <taxon>Bacilli</taxon>
        <taxon>Bacillales</taxon>
        <taxon>Bacillaceae</taxon>
        <taxon>Bacillus</taxon>
        <taxon>Bacillus cereus group</taxon>
    </lineage>
</organism>
<reference evidence="1 2" key="1">
    <citation type="submission" date="2016-11" db="EMBL/GenBank/DDBJ databases">
        <title>Identification of Bacillus cereus isolated from egg-white.</title>
        <authorList>
            <person name="Soni A."/>
            <person name="Oey I."/>
            <person name="Silcock P."/>
            <person name="Bremer P."/>
        </authorList>
    </citation>
    <scope>NUCLEOTIDE SEQUENCE [LARGE SCALE GENOMIC DNA]</scope>
    <source>
        <strain evidence="1 2">NZAS03</strain>
    </source>
</reference>
<proteinExistence type="predicted"/>
<evidence type="ECO:0000313" key="2">
    <source>
        <dbReference type="Proteomes" id="UP000186535"/>
    </source>
</evidence>
<sequence>MEKLEIAKELLENSLNVYIKIKIEEYIFHFEGLESGVYCNKKNFEDDSLIRFHNCITYIHETGFNIKGWTLYEIPIYYSHCFYNESMGKRFDLMVLNIGEVIPAYLDYSEEKAAETIEEAIKKYIY</sequence>
<dbReference type="AlphaFoldDB" id="A0A1Q4L4B1"/>
<dbReference type="RefSeq" id="WP_000412911.1">
    <property type="nucleotide sequence ID" value="NZ_MPOM01000042.1"/>
</dbReference>
<evidence type="ECO:0000313" key="1">
    <source>
        <dbReference type="EMBL" id="OKA32004.1"/>
    </source>
</evidence>